<evidence type="ECO:0000313" key="2">
    <source>
        <dbReference type="EMBL" id="PKY10998.1"/>
    </source>
</evidence>
<organism evidence="2 3">
    <name type="scientific">Acidithiobacillus marinus</name>
    <dbReference type="NCBI Taxonomy" id="187490"/>
    <lineage>
        <taxon>Bacteria</taxon>
        <taxon>Pseudomonadati</taxon>
        <taxon>Pseudomonadota</taxon>
        <taxon>Acidithiobacillia</taxon>
        <taxon>Acidithiobacillales</taxon>
        <taxon>Acidithiobacillaceae</taxon>
        <taxon>Acidithiobacillus</taxon>
    </lineage>
</organism>
<feature type="region of interest" description="Disordered" evidence="1">
    <location>
        <begin position="1"/>
        <end position="24"/>
    </location>
</feature>
<accession>A0A2I1DM93</accession>
<dbReference type="InParanoid" id="A0A2I1DM93"/>
<name>A0A2I1DM93_9PROT</name>
<comment type="caution">
    <text evidence="2">The sequence shown here is derived from an EMBL/GenBank/DDBJ whole genome shotgun (WGS) entry which is preliminary data.</text>
</comment>
<proteinExistence type="predicted"/>
<evidence type="ECO:0000256" key="1">
    <source>
        <dbReference type="SAM" id="MobiDB-lite"/>
    </source>
</evidence>
<dbReference type="EMBL" id="MXAV01000027">
    <property type="protein sequence ID" value="PKY10998.1"/>
    <property type="molecule type" value="Genomic_DNA"/>
</dbReference>
<evidence type="ECO:0000313" key="3">
    <source>
        <dbReference type="Proteomes" id="UP000234329"/>
    </source>
</evidence>
<dbReference type="Proteomes" id="UP000234329">
    <property type="component" value="Unassembled WGS sequence"/>
</dbReference>
<feature type="compositionally biased region" description="Polar residues" evidence="1">
    <location>
        <begin position="7"/>
        <end position="18"/>
    </location>
</feature>
<sequence length="91" mass="10443">MKRKSLSKNLQHPRQSTGAADKTRPTLMDVLNVLESRLDIVEQQCTDVLESIDHRTRAEIDDQITIMDAEINRCQKFLQIIKASLNPPDKQ</sequence>
<protein>
    <submittedName>
        <fullName evidence="2">Uncharacterized protein</fullName>
    </submittedName>
</protein>
<dbReference type="AlphaFoldDB" id="A0A2I1DM93"/>
<gene>
    <name evidence="2" type="ORF">B1757_06715</name>
</gene>
<reference evidence="2 3" key="1">
    <citation type="submission" date="2017-03" db="EMBL/GenBank/DDBJ databases">
        <title>Draft genime sequence of the acidophilic sulfur-oxidizing bacterium Acidithiobacillus sp. SH, isolated from seawater.</title>
        <authorList>
            <person name="Sharmin S."/>
            <person name="Tokuhisa M."/>
            <person name="Kanao T."/>
            <person name="Kamimura K."/>
        </authorList>
    </citation>
    <scope>NUCLEOTIDE SEQUENCE [LARGE SCALE GENOMIC DNA]</scope>
    <source>
        <strain evidence="2 3">SH</strain>
    </source>
</reference>
<keyword evidence="3" id="KW-1185">Reference proteome</keyword>